<evidence type="ECO:0000259" key="4">
    <source>
        <dbReference type="PROSITE" id="PS51718"/>
    </source>
</evidence>
<dbReference type="PANTHER" id="PTHR11566">
    <property type="entry name" value="DYNAMIN"/>
    <property type="match status" value="1"/>
</dbReference>
<sequence length="631" mass="71253">MGNLDLNSTESLEGLQSDEQRRVLDTVTQVRKCGLDSILALPQLVVCGDQSAGKSSVLEALTEIPVPRNDELCTRFATEIIMRRSAQESLTVKVIPDAAQQLPGLIDNTMQVMGITTTQVSSPAFARDVLSIEIEGPSRPQLTMKKGVTNADIELVKEITDHYISQTRTICLAVVSATNDYANQGILTKVRKVDPEGERTLDIITKPDSLSSGSGGEMAYIRLARNEDIFFKLGLHVIKNRSFEEGDCSFVERNASEPSIFRSSNSKSLEKETVGVNALRDRLSQLLFKHVKQELPRLYNDLQVALKESKYRLVLLGQQRATPAQCRAYLMRLSLDFHQFSNWMDQKGHTYDMDISNDDIESDYGQLPPASDSGDVVPLSRAQALEWVKRLVERNGGRELQGNFNPLVIGELFWDQSRKWSNMALTHTEDISEICRTFLSDLLQHMCPVDVRSRLWASHFEESLKQMMDNSRKELDLLIEDLKGFPMNYNHYYTDTIYKRRLERDRKLLAASIDKASEHKRLPECQSHHTSTKVDIANVFENFLRAKSMDMDSHACEEAIDGVIAIYKQFVANLTNIFSPMTISGLNAGELQELASEPTSVKRQREFFVDRMDNLTEGNAILRRVMRGSSG</sequence>
<gene>
    <name evidence="5" type="ORF">EJ05DRAFT_533938</name>
</gene>
<keyword evidence="2" id="KW-0342">GTP-binding</keyword>
<dbReference type="Pfam" id="PF01031">
    <property type="entry name" value="Dynamin_M"/>
    <property type="match status" value="1"/>
</dbReference>
<dbReference type="GO" id="GO:0005874">
    <property type="term" value="C:microtubule"/>
    <property type="evidence" value="ECO:0007669"/>
    <property type="project" value="TreeGrafter"/>
</dbReference>
<evidence type="ECO:0000313" key="5">
    <source>
        <dbReference type="EMBL" id="KAF2752551.1"/>
    </source>
</evidence>
<dbReference type="InterPro" id="IPR045063">
    <property type="entry name" value="Dynamin_N"/>
</dbReference>
<dbReference type="GO" id="GO:0008017">
    <property type="term" value="F:microtubule binding"/>
    <property type="evidence" value="ECO:0007669"/>
    <property type="project" value="TreeGrafter"/>
</dbReference>
<protein>
    <recommendedName>
        <fullName evidence="4">Dynamin-type G domain-containing protein</fullName>
    </recommendedName>
</protein>
<dbReference type="CDD" id="cd08771">
    <property type="entry name" value="DLP_1"/>
    <property type="match status" value="1"/>
</dbReference>
<feature type="coiled-coil region" evidence="3">
    <location>
        <begin position="461"/>
        <end position="519"/>
    </location>
</feature>
<dbReference type="GeneID" id="54490199"/>
<dbReference type="InterPro" id="IPR022812">
    <property type="entry name" value="Dynamin"/>
</dbReference>
<keyword evidence="6" id="KW-1185">Reference proteome</keyword>
<reference evidence="5" key="1">
    <citation type="journal article" date="2020" name="Stud. Mycol.">
        <title>101 Dothideomycetes genomes: a test case for predicting lifestyles and emergence of pathogens.</title>
        <authorList>
            <person name="Haridas S."/>
            <person name="Albert R."/>
            <person name="Binder M."/>
            <person name="Bloem J."/>
            <person name="Labutti K."/>
            <person name="Salamov A."/>
            <person name="Andreopoulos B."/>
            <person name="Baker S."/>
            <person name="Barry K."/>
            <person name="Bills G."/>
            <person name="Bluhm B."/>
            <person name="Cannon C."/>
            <person name="Castanera R."/>
            <person name="Culley D."/>
            <person name="Daum C."/>
            <person name="Ezra D."/>
            <person name="Gonzalez J."/>
            <person name="Henrissat B."/>
            <person name="Kuo A."/>
            <person name="Liang C."/>
            <person name="Lipzen A."/>
            <person name="Lutzoni F."/>
            <person name="Magnuson J."/>
            <person name="Mondo S."/>
            <person name="Nolan M."/>
            <person name="Ohm R."/>
            <person name="Pangilinan J."/>
            <person name="Park H.-J."/>
            <person name="Ramirez L."/>
            <person name="Alfaro M."/>
            <person name="Sun H."/>
            <person name="Tritt A."/>
            <person name="Yoshinaga Y."/>
            <person name="Zwiers L.-H."/>
            <person name="Turgeon B."/>
            <person name="Goodwin S."/>
            <person name="Spatafora J."/>
            <person name="Crous P."/>
            <person name="Grigoriev I."/>
        </authorList>
    </citation>
    <scope>NUCLEOTIDE SEQUENCE</scope>
    <source>
        <strain evidence="5">CBS 121739</strain>
    </source>
</reference>
<dbReference type="SMART" id="SM00053">
    <property type="entry name" value="DYNc"/>
    <property type="match status" value="1"/>
</dbReference>
<name>A0A6A6VTF3_9PEZI</name>
<dbReference type="GO" id="GO:0048312">
    <property type="term" value="P:intracellular distribution of mitochondria"/>
    <property type="evidence" value="ECO:0007669"/>
    <property type="project" value="TreeGrafter"/>
</dbReference>
<keyword evidence="1" id="KW-0547">Nucleotide-binding</keyword>
<dbReference type="PRINTS" id="PR00195">
    <property type="entry name" value="DYNAMIN"/>
</dbReference>
<evidence type="ECO:0000256" key="2">
    <source>
        <dbReference type="ARBA" id="ARBA00023134"/>
    </source>
</evidence>
<dbReference type="Gene3D" id="3.40.50.300">
    <property type="entry name" value="P-loop containing nucleotide triphosphate hydrolases"/>
    <property type="match status" value="1"/>
</dbReference>
<evidence type="ECO:0000256" key="1">
    <source>
        <dbReference type="ARBA" id="ARBA00022741"/>
    </source>
</evidence>
<dbReference type="GO" id="GO:0003924">
    <property type="term" value="F:GTPase activity"/>
    <property type="evidence" value="ECO:0007669"/>
    <property type="project" value="InterPro"/>
</dbReference>
<dbReference type="PANTHER" id="PTHR11566:SF66">
    <property type="entry name" value="INTERFERON-INDUCED GTP-BINDING PROTEIN MX"/>
    <property type="match status" value="1"/>
</dbReference>
<dbReference type="Proteomes" id="UP000799437">
    <property type="component" value="Unassembled WGS sequence"/>
</dbReference>
<dbReference type="GO" id="GO:0016559">
    <property type="term" value="P:peroxisome fission"/>
    <property type="evidence" value="ECO:0007669"/>
    <property type="project" value="TreeGrafter"/>
</dbReference>
<evidence type="ECO:0000256" key="3">
    <source>
        <dbReference type="SAM" id="Coils"/>
    </source>
</evidence>
<dbReference type="GO" id="GO:0000266">
    <property type="term" value="P:mitochondrial fission"/>
    <property type="evidence" value="ECO:0007669"/>
    <property type="project" value="TreeGrafter"/>
</dbReference>
<dbReference type="InterPro" id="IPR027417">
    <property type="entry name" value="P-loop_NTPase"/>
</dbReference>
<evidence type="ECO:0000313" key="6">
    <source>
        <dbReference type="Proteomes" id="UP000799437"/>
    </source>
</evidence>
<feature type="domain" description="Dynamin-type G" evidence="4">
    <location>
        <begin position="38"/>
        <end position="296"/>
    </location>
</feature>
<dbReference type="RefSeq" id="XP_033595009.1">
    <property type="nucleotide sequence ID" value="XM_033749145.1"/>
</dbReference>
<dbReference type="EMBL" id="ML996609">
    <property type="protein sequence ID" value="KAF2752551.1"/>
    <property type="molecule type" value="Genomic_DNA"/>
</dbReference>
<dbReference type="SUPFAM" id="SSF52540">
    <property type="entry name" value="P-loop containing nucleoside triphosphate hydrolases"/>
    <property type="match status" value="1"/>
</dbReference>
<dbReference type="AlphaFoldDB" id="A0A6A6VTF3"/>
<proteinExistence type="predicted"/>
<organism evidence="5 6">
    <name type="scientific">Pseudovirgaria hyperparasitica</name>
    <dbReference type="NCBI Taxonomy" id="470096"/>
    <lineage>
        <taxon>Eukaryota</taxon>
        <taxon>Fungi</taxon>
        <taxon>Dikarya</taxon>
        <taxon>Ascomycota</taxon>
        <taxon>Pezizomycotina</taxon>
        <taxon>Dothideomycetes</taxon>
        <taxon>Dothideomycetes incertae sedis</taxon>
        <taxon>Acrospermales</taxon>
        <taxon>Acrospermaceae</taxon>
        <taxon>Pseudovirgaria</taxon>
    </lineage>
</organism>
<dbReference type="InterPro" id="IPR000375">
    <property type="entry name" value="Dynamin_stalk"/>
</dbReference>
<dbReference type="GO" id="GO:0016020">
    <property type="term" value="C:membrane"/>
    <property type="evidence" value="ECO:0007669"/>
    <property type="project" value="TreeGrafter"/>
</dbReference>
<dbReference type="GO" id="GO:0005739">
    <property type="term" value="C:mitochondrion"/>
    <property type="evidence" value="ECO:0007669"/>
    <property type="project" value="TreeGrafter"/>
</dbReference>
<dbReference type="Pfam" id="PF00350">
    <property type="entry name" value="Dynamin_N"/>
    <property type="match status" value="1"/>
</dbReference>
<dbReference type="PROSITE" id="PS51718">
    <property type="entry name" value="G_DYNAMIN_2"/>
    <property type="match status" value="1"/>
</dbReference>
<accession>A0A6A6VTF3</accession>
<dbReference type="GO" id="GO:0006897">
    <property type="term" value="P:endocytosis"/>
    <property type="evidence" value="ECO:0007669"/>
    <property type="project" value="TreeGrafter"/>
</dbReference>
<dbReference type="InterPro" id="IPR030381">
    <property type="entry name" value="G_DYNAMIN_dom"/>
</dbReference>
<keyword evidence="3" id="KW-0175">Coiled coil</keyword>
<dbReference type="OrthoDB" id="415706at2759"/>
<dbReference type="InterPro" id="IPR001401">
    <property type="entry name" value="Dynamin_GTPase"/>
</dbReference>
<dbReference type="GO" id="GO:0005525">
    <property type="term" value="F:GTP binding"/>
    <property type="evidence" value="ECO:0007669"/>
    <property type="project" value="InterPro"/>
</dbReference>